<dbReference type="Proteomes" id="UP000044806">
    <property type="component" value="Unassembled WGS sequence"/>
</dbReference>
<reference evidence="2 3" key="1">
    <citation type="submission" date="2015-07" db="EMBL/GenBank/DDBJ databases">
        <authorList>
            <consortium name="Pathogen Informatics"/>
        </authorList>
    </citation>
    <scope>NUCLEOTIDE SEQUENCE [LARGE SCALE GENOMIC DNA]</scope>
    <source>
        <strain evidence="2 3">A51</strain>
    </source>
</reference>
<keyword evidence="1" id="KW-0472">Membrane</keyword>
<feature type="transmembrane region" description="Helical" evidence="1">
    <location>
        <begin position="77"/>
        <end position="94"/>
    </location>
</feature>
<sequence length="143" mass="15133">MRRIPNLSFTTTTSPCAISVPLTITSSDSSAIRSNSTTEPWFNCSRLRMLILERPTSIEMVTGISIMVSSLRRSSSVIGGAVFFSSSSGAAKISSTSISGALGSSPSAAAHSSASLSSSLFAIFNYLLVLFIIRRYRAIIPTS</sequence>
<evidence type="ECO:0000256" key="1">
    <source>
        <dbReference type="SAM" id="Phobius"/>
    </source>
</evidence>
<evidence type="ECO:0000313" key="3">
    <source>
        <dbReference type="Proteomes" id="UP000044806"/>
    </source>
</evidence>
<feature type="transmembrane region" description="Helical" evidence="1">
    <location>
        <begin position="114"/>
        <end position="133"/>
    </location>
</feature>
<evidence type="ECO:0000313" key="2">
    <source>
        <dbReference type="EMBL" id="CRZ76397.1"/>
    </source>
</evidence>
<dbReference type="AlphaFoldDB" id="A0A655NSB0"/>
<dbReference type="EMBL" id="CWOW01000001">
    <property type="protein sequence ID" value="CRZ76397.1"/>
    <property type="molecule type" value="Genomic_DNA"/>
</dbReference>
<name>A0A655NSB0_VIBCL</name>
<gene>
    <name evidence="2" type="ORF">ERS013165_00071</name>
</gene>
<keyword evidence="1" id="KW-0812">Transmembrane</keyword>
<protein>
    <submittedName>
        <fullName evidence="2">Uncharacterized protein</fullName>
    </submittedName>
</protein>
<keyword evidence="1" id="KW-1133">Transmembrane helix</keyword>
<proteinExistence type="predicted"/>
<accession>A0A655NSB0</accession>
<organism evidence="2 3">
    <name type="scientific">Vibrio cholerae</name>
    <dbReference type="NCBI Taxonomy" id="666"/>
    <lineage>
        <taxon>Bacteria</taxon>
        <taxon>Pseudomonadati</taxon>
        <taxon>Pseudomonadota</taxon>
        <taxon>Gammaproteobacteria</taxon>
        <taxon>Vibrionales</taxon>
        <taxon>Vibrionaceae</taxon>
        <taxon>Vibrio</taxon>
    </lineage>
</organism>